<keyword evidence="4" id="KW-1185">Reference proteome</keyword>
<dbReference type="RefSeq" id="XP_022246834.1">
    <property type="nucleotide sequence ID" value="XM_022391126.1"/>
</dbReference>
<gene>
    <name evidence="5 6 7 8 9 10 11" type="primary">LOC106463311</name>
</gene>
<sequence>MANSDASAYLSVIQWGDKGYYLKEFTQNFTLPQAAKIIKGQYQNVGVPTLPCPSLNQIVFIASAGKKVRVGAQCVKFKDNRGVVPLGPKLAIPDNYDGWFEILSEDGRAVRCLENVTELARVLPETCLVRENVKGFLSKSEDPDSISDKTRTIAAGETLVLINELLMPLHKGKGSGRFLRCFTTRGETVYLSLEQKGKFSPIAGEDNISGVHSIKNLLSKRLPMMVRLVHGKPPPGFKSSFIPEMRLCSLLEEECVMVLPLLKDFSIVSLPINLPLKLQAPRNVESLIKLREYSRLSEKCKKMMQETSDRMQIIDPFLKKERVEGKLNCRYFHNHRHPKHIRNIPLIKRSFSDPMCQETAKTLVNLEPEVSAPGDNNDVQNGVTKPSDNRQVPDDRYDEIDQIYDYVRGFAPLPSKVKTELKTKDNSSLETPNTTKCTDFTIHPTPAPQSLSQKDTDDVAEEKEKPEPPPIETIPVRKLSMCAESTQTTAQKITVSIVNKSSSKLKDDTVVSKDVHPEEHIYEKVEQKNDERKSANTLIHHPRAPIRSNSAGKVYIASGNHSTYNNKLFFKSPSQQKYIHKNRFLKHNKTSPSKDTAMPIQRTSRAKSYRNSKALTTSSPLFHIRYKSLTNLVAEFNNTLDSSNSGGQTSSGSAGSKEKDSKPRNRKLPRPKSMTNLFWDVHHLDSCNKYNLIQNEINNKIENRKFIFAHETSTPKLIHATQNKRIGTLYL</sequence>
<feature type="region of interest" description="Disordered" evidence="2">
    <location>
        <begin position="639"/>
        <end position="673"/>
    </location>
</feature>
<feature type="region of interest" description="Disordered" evidence="2">
    <location>
        <begin position="420"/>
        <end position="473"/>
    </location>
</feature>
<dbReference type="InterPro" id="IPR025946">
    <property type="entry name" value="CABIT_dom"/>
</dbReference>
<dbReference type="RefSeq" id="XP_022246824.1">
    <property type="nucleotide sequence ID" value="XM_022391116.1"/>
</dbReference>
<evidence type="ECO:0000313" key="10">
    <source>
        <dbReference type="RefSeq" id="XP_022246840.1"/>
    </source>
</evidence>
<feature type="compositionally biased region" description="Low complexity" evidence="2">
    <location>
        <begin position="642"/>
        <end position="655"/>
    </location>
</feature>
<dbReference type="RefSeq" id="XP_022246829.1">
    <property type="nucleotide sequence ID" value="XM_022391121.1"/>
</dbReference>
<evidence type="ECO:0000256" key="2">
    <source>
        <dbReference type="SAM" id="MobiDB-lite"/>
    </source>
</evidence>
<evidence type="ECO:0000313" key="9">
    <source>
        <dbReference type="RefSeq" id="XP_022246834.1"/>
    </source>
</evidence>
<feature type="region of interest" description="Disordered" evidence="2">
    <location>
        <begin position="588"/>
        <end position="612"/>
    </location>
</feature>
<dbReference type="InterPro" id="IPR052281">
    <property type="entry name" value="GAREM"/>
</dbReference>
<dbReference type="RefSeq" id="XP_022246818.1">
    <property type="nucleotide sequence ID" value="XM_022391110.1"/>
</dbReference>
<dbReference type="RefSeq" id="XP_022246846.1">
    <property type="nucleotide sequence ID" value="XM_022391138.1"/>
</dbReference>
<feature type="compositionally biased region" description="Polar residues" evidence="2">
    <location>
        <begin position="428"/>
        <end position="438"/>
    </location>
</feature>
<dbReference type="Proteomes" id="UP000694941">
    <property type="component" value="Unplaced"/>
</dbReference>
<feature type="compositionally biased region" description="Basic and acidic residues" evidence="2">
    <location>
        <begin position="454"/>
        <end position="467"/>
    </location>
</feature>
<accession>A0ABM1BBQ5</accession>
<keyword evidence="1" id="KW-0597">Phosphoprotein</keyword>
<evidence type="ECO:0000313" key="11">
    <source>
        <dbReference type="RefSeq" id="XP_022246846.1"/>
    </source>
</evidence>
<feature type="domain" description="CABIT" evidence="3">
    <location>
        <begin position="31"/>
        <end position="284"/>
    </location>
</feature>
<feature type="region of interest" description="Disordered" evidence="2">
    <location>
        <begin position="368"/>
        <end position="394"/>
    </location>
</feature>
<dbReference type="Pfam" id="PF12736">
    <property type="entry name" value="CABIT"/>
    <property type="match status" value="1"/>
</dbReference>
<protein>
    <submittedName>
        <fullName evidence="5 6">Uncharacterized protein LOC106463311</fullName>
    </submittedName>
</protein>
<evidence type="ECO:0000313" key="4">
    <source>
        <dbReference type="Proteomes" id="UP000694941"/>
    </source>
</evidence>
<dbReference type="GeneID" id="106463311"/>
<dbReference type="RefSeq" id="XP_013778785.1">
    <property type="nucleotide sequence ID" value="XM_013923331.2"/>
</dbReference>
<evidence type="ECO:0000259" key="3">
    <source>
        <dbReference type="Pfam" id="PF12736"/>
    </source>
</evidence>
<evidence type="ECO:0000313" key="7">
    <source>
        <dbReference type="RefSeq" id="XP_022246824.1"/>
    </source>
</evidence>
<name>A0ABM1BBQ5_LIMPO</name>
<dbReference type="RefSeq" id="XP_022246840.1">
    <property type="nucleotide sequence ID" value="XM_022391132.1"/>
</dbReference>
<feature type="compositionally biased region" description="Polar residues" evidence="2">
    <location>
        <begin position="377"/>
        <end position="386"/>
    </location>
</feature>
<organism evidence="4 5">
    <name type="scientific">Limulus polyphemus</name>
    <name type="common">Atlantic horseshoe crab</name>
    <dbReference type="NCBI Taxonomy" id="6850"/>
    <lineage>
        <taxon>Eukaryota</taxon>
        <taxon>Metazoa</taxon>
        <taxon>Ecdysozoa</taxon>
        <taxon>Arthropoda</taxon>
        <taxon>Chelicerata</taxon>
        <taxon>Merostomata</taxon>
        <taxon>Xiphosura</taxon>
        <taxon>Limulidae</taxon>
        <taxon>Limulus</taxon>
    </lineage>
</organism>
<evidence type="ECO:0000313" key="8">
    <source>
        <dbReference type="RefSeq" id="XP_022246829.1"/>
    </source>
</evidence>
<proteinExistence type="predicted"/>
<reference evidence="5 6" key="1">
    <citation type="submission" date="2025-05" db="UniProtKB">
        <authorList>
            <consortium name="RefSeq"/>
        </authorList>
    </citation>
    <scope>IDENTIFICATION</scope>
    <source>
        <tissue evidence="5 6">Muscle</tissue>
    </source>
</reference>
<dbReference type="PANTHER" id="PTHR14454:SF11">
    <property type="entry name" value="SERRANO, ISOFORM F"/>
    <property type="match status" value="1"/>
</dbReference>
<evidence type="ECO:0000256" key="1">
    <source>
        <dbReference type="ARBA" id="ARBA00022553"/>
    </source>
</evidence>
<dbReference type="PANTHER" id="PTHR14454">
    <property type="entry name" value="GRB2-ASSOCIATED AND REGULATOR OF MAPK PROTEIN FAMILY MEMBER"/>
    <property type="match status" value="1"/>
</dbReference>
<evidence type="ECO:0000313" key="6">
    <source>
        <dbReference type="RefSeq" id="XP_022246818.1"/>
    </source>
</evidence>
<evidence type="ECO:0000313" key="5">
    <source>
        <dbReference type="RefSeq" id="XP_013778785.1"/>
    </source>
</evidence>